<proteinExistence type="predicted"/>
<comment type="caution">
    <text evidence="2">The sequence shown here is derived from an EMBL/GenBank/DDBJ whole genome shotgun (WGS) entry which is preliminary data.</text>
</comment>
<dbReference type="AlphaFoldDB" id="A0AAW1Y2B9"/>
<evidence type="ECO:0000313" key="3">
    <source>
        <dbReference type="Proteomes" id="UP001457282"/>
    </source>
</evidence>
<dbReference type="Proteomes" id="UP001457282">
    <property type="component" value="Unassembled WGS sequence"/>
</dbReference>
<protein>
    <submittedName>
        <fullName evidence="2">Uncharacterized protein</fullName>
    </submittedName>
</protein>
<organism evidence="2 3">
    <name type="scientific">Rubus argutus</name>
    <name type="common">Southern blackberry</name>
    <dbReference type="NCBI Taxonomy" id="59490"/>
    <lineage>
        <taxon>Eukaryota</taxon>
        <taxon>Viridiplantae</taxon>
        <taxon>Streptophyta</taxon>
        <taxon>Embryophyta</taxon>
        <taxon>Tracheophyta</taxon>
        <taxon>Spermatophyta</taxon>
        <taxon>Magnoliopsida</taxon>
        <taxon>eudicotyledons</taxon>
        <taxon>Gunneridae</taxon>
        <taxon>Pentapetalae</taxon>
        <taxon>rosids</taxon>
        <taxon>fabids</taxon>
        <taxon>Rosales</taxon>
        <taxon>Rosaceae</taxon>
        <taxon>Rosoideae</taxon>
        <taxon>Rosoideae incertae sedis</taxon>
        <taxon>Rubus</taxon>
    </lineage>
</organism>
<gene>
    <name evidence="2" type="ORF">M0R45_009006</name>
</gene>
<keyword evidence="3" id="KW-1185">Reference proteome</keyword>
<evidence type="ECO:0000313" key="2">
    <source>
        <dbReference type="EMBL" id="KAK9943396.1"/>
    </source>
</evidence>
<reference evidence="2 3" key="1">
    <citation type="journal article" date="2023" name="G3 (Bethesda)">
        <title>A chromosome-length genome assembly and annotation of blackberry (Rubus argutus, cv. 'Hillquist').</title>
        <authorList>
            <person name="Bruna T."/>
            <person name="Aryal R."/>
            <person name="Dudchenko O."/>
            <person name="Sargent D.J."/>
            <person name="Mead D."/>
            <person name="Buti M."/>
            <person name="Cavallini A."/>
            <person name="Hytonen T."/>
            <person name="Andres J."/>
            <person name="Pham M."/>
            <person name="Weisz D."/>
            <person name="Mascagni F."/>
            <person name="Usai G."/>
            <person name="Natali L."/>
            <person name="Bassil N."/>
            <person name="Fernandez G.E."/>
            <person name="Lomsadze A."/>
            <person name="Armour M."/>
            <person name="Olukolu B."/>
            <person name="Poorten T."/>
            <person name="Britton C."/>
            <person name="Davik J."/>
            <person name="Ashrafi H."/>
            <person name="Aiden E.L."/>
            <person name="Borodovsky M."/>
            <person name="Worthington M."/>
        </authorList>
    </citation>
    <scope>NUCLEOTIDE SEQUENCE [LARGE SCALE GENOMIC DNA]</scope>
    <source>
        <strain evidence="2">PI 553951</strain>
    </source>
</reference>
<evidence type="ECO:0000256" key="1">
    <source>
        <dbReference type="SAM" id="Phobius"/>
    </source>
</evidence>
<name>A0AAW1Y2B9_RUBAR</name>
<keyword evidence="1" id="KW-0812">Transmembrane</keyword>
<sequence>MGEDTRVGGLIWFEWVMVLICRYGQIWLWVIVLRFLANMGLGVKGRWNRELVLHGLDLVFGDGKADWYGEGEELKMVCWIAGLAVRELIGFGELRTGVIDGGFCGHGLQVREVHGGAGIDDGLSAQRCGAANGEAQLERRCRERTAWPL</sequence>
<keyword evidence="1" id="KW-1133">Transmembrane helix</keyword>
<accession>A0AAW1Y2B9</accession>
<feature type="transmembrane region" description="Helical" evidence="1">
    <location>
        <begin position="12"/>
        <end position="37"/>
    </location>
</feature>
<dbReference type="EMBL" id="JBEDUW010000002">
    <property type="protein sequence ID" value="KAK9943396.1"/>
    <property type="molecule type" value="Genomic_DNA"/>
</dbReference>
<keyword evidence="1" id="KW-0472">Membrane</keyword>